<feature type="transmembrane region" description="Helical" evidence="9">
    <location>
        <begin position="245"/>
        <end position="265"/>
    </location>
</feature>
<evidence type="ECO:0000256" key="3">
    <source>
        <dbReference type="ARBA" id="ARBA00022475"/>
    </source>
</evidence>
<keyword evidence="8 9" id="KW-0472">Membrane</keyword>
<evidence type="ECO:0000313" key="11">
    <source>
        <dbReference type="EMBL" id="SET58000.1"/>
    </source>
</evidence>
<evidence type="ECO:0000256" key="1">
    <source>
        <dbReference type="ARBA" id="ARBA00004429"/>
    </source>
</evidence>
<keyword evidence="3" id="KW-1003">Cell membrane</keyword>
<protein>
    <submittedName>
        <fullName evidence="11">PTS system, fructose-specific IIC-like component</fullName>
    </submittedName>
</protein>
<evidence type="ECO:0000256" key="5">
    <source>
        <dbReference type="ARBA" id="ARBA00022683"/>
    </source>
</evidence>
<dbReference type="InterPro" id="IPR003352">
    <property type="entry name" value="PTS_EIIC"/>
</dbReference>
<dbReference type="NCBIfam" id="TIGR01427">
    <property type="entry name" value="PTS_IIC_fructo"/>
    <property type="match status" value="1"/>
</dbReference>
<evidence type="ECO:0000256" key="2">
    <source>
        <dbReference type="ARBA" id="ARBA00022448"/>
    </source>
</evidence>
<dbReference type="InterPro" id="IPR013014">
    <property type="entry name" value="PTS_EIIC_2"/>
</dbReference>
<feature type="transmembrane region" description="Helical" evidence="9">
    <location>
        <begin position="175"/>
        <end position="193"/>
    </location>
</feature>
<keyword evidence="5" id="KW-0598">Phosphotransferase system</keyword>
<dbReference type="InterPro" id="IPR006327">
    <property type="entry name" value="PTS_IIC_fruc"/>
</dbReference>
<accession>A0ABY1C2S5</accession>
<feature type="transmembrane region" description="Helical" evidence="9">
    <location>
        <begin position="277"/>
        <end position="298"/>
    </location>
</feature>
<dbReference type="PANTHER" id="PTHR30505">
    <property type="entry name" value="FRUCTOSE-LIKE PERMEASE"/>
    <property type="match status" value="1"/>
</dbReference>
<dbReference type="InterPro" id="IPR050864">
    <property type="entry name" value="Bacterial_PTS_Sugar_Transport"/>
</dbReference>
<feature type="transmembrane region" description="Helical" evidence="9">
    <location>
        <begin position="20"/>
        <end position="41"/>
    </location>
</feature>
<proteinExistence type="predicted"/>
<evidence type="ECO:0000256" key="9">
    <source>
        <dbReference type="SAM" id="Phobius"/>
    </source>
</evidence>
<dbReference type="RefSeq" id="WP_054789763.1">
    <property type="nucleotide sequence ID" value="NZ_LT630003.1"/>
</dbReference>
<feature type="transmembrane region" description="Helical" evidence="9">
    <location>
        <begin position="53"/>
        <end position="75"/>
    </location>
</feature>
<sequence length="355" mass="35968">MSELTKILKGTRTHLMNGVSYMLPVVVGGGVLMAVAVMMAGKGAAPESGLAGSIWQIGVSALGLMVPVLSAYIAVSIADRPGIAPGLAGGVLAGSIGAGFLGGIVSGLFAGIICYYLKKIKLPKAVQSLKSIIIIPIVSVLLTGILMLFVLGGPIASLMKVLTEFLTNMNDGNKILLGLIVGAMIAFDLGGPVNKVAFSFMVATISMGIYTYAGPCAIAIAVPPLGAGTASLILKNKFTAEEREAGIGSLAMGAVGISEGAISYTSADPLHMIPINMISTAIASALAYAIGVTCQAAWGGLIVLPVAGNRLGYVACMAVGVGIYVALCAVFKKNVSEENEALAAGDDDDVDISFE</sequence>
<evidence type="ECO:0000256" key="6">
    <source>
        <dbReference type="ARBA" id="ARBA00022692"/>
    </source>
</evidence>
<dbReference type="Pfam" id="PF02378">
    <property type="entry name" value="PTS_EIIC"/>
    <property type="match status" value="1"/>
</dbReference>
<dbReference type="PROSITE" id="PS51104">
    <property type="entry name" value="PTS_EIIC_TYPE_2"/>
    <property type="match status" value="1"/>
</dbReference>
<keyword evidence="4" id="KW-0762">Sugar transport</keyword>
<evidence type="ECO:0000256" key="4">
    <source>
        <dbReference type="ARBA" id="ARBA00022597"/>
    </source>
</evidence>
<evidence type="ECO:0000313" key="12">
    <source>
        <dbReference type="Proteomes" id="UP000198970"/>
    </source>
</evidence>
<name>A0ABY1C2S5_9FIRM</name>
<keyword evidence="6 9" id="KW-0812">Transmembrane</keyword>
<keyword evidence="12" id="KW-1185">Reference proteome</keyword>
<dbReference type="PANTHER" id="PTHR30505:SF34">
    <property type="entry name" value="FRUCTOSE-LIKE PERMEASE IIC COMPONENT 2"/>
    <property type="match status" value="1"/>
</dbReference>
<dbReference type="Proteomes" id="UP000198970">
    <property type="component" value="Chromosome I"/>
</dbReference>
<feature type="transmembrane region" description="Helical" evidence="9">
    <location>
        <begin position="200"/>
        <end position="225"/>
    </location>
</feature>
<gene>
    <name evidence="11" type="ORF">SAMN02745906_0488</name>
</gene>
<evidence type="ECO:0000256" key="7">
    <source>
        <dbReference type="ARBA" id="ARBA00022989"/>
    </source>
</evidence>
<feature type="transmembrane region" description="Helical" evidence="9">
    <location>
        <begin position="87"/>
        <end position="117"/>
    </location>
</feature>
<feature type="transmembrane region" description="Helical" evidence="9">
    <location>
        <begin position="310"/>
        <end position="331"/>
    </location>
</feature>
<keyword evidence="2" id="KW-0813">Transport</keyword>
<dbReference type="EMBL" id="LT630003">
    <property type="protein sequence ID" value="SET58000.1"/>
    <property type="molecule type" value="Genomic_DNA"/>
</dbReference>
<keyword evidence="7 9" id="KW-1133">Transmembrane helix</keyword>
<evidence type="ECO:0000256" key="8">
    <source>
        <dbReference type="ARBA" id="ARBA00023136"/>
    </source>
</evidence>
<reference evidence="11 12" key="1">
    <citation type="submission" date="2016-10" db="EMBL/GenBank/DDBJ databases">
        <authorList>
            <person name="Varghese N."/>
            <person name="Submissions S."/>
        </authorList>
    </citation>
    <scope>NUCLEOTIDE SEQUENCE [LARGE SCALE GENOMIC DNA]</scope>
    <source>
        <strain evidence="11 12">ATCC 19403</strain>
    </source>
</reference>
<feature type="domain" description="PTS EIIC type-2" evidence="10">
    <location>
        <begin position="11"/>
        <end position="355"/>
    </location>
</feature>
<feature type="transmembrane region" description="Helical" evidence="9">
    <location>
        <begin position="129"/>
        <end position="155"/>
    </location>
</feature>
<evidence type="ECO:0000259" key="10">
    <source>
        <dbReference type="PROSITE" id="PS51104"/>
    </source>
</evidence>
<organism evidence="11 12">
    <name type="scientific">Lacrimispora sphenoides JCM 1415</name>
    <dbReference type="NCBI Taxonomy" id="1297793"/>
    <lineage>
        <taxon>Bacteria</taxon>
        <taxon>Bacillati</taxon>
        <taxon>Bacillota</taxon>
        <taxon>Clostridia</taxon>
        <taxon>Lachnospirales</taxon>
        <taxon>Lachnospiraceae</taxon>
        <taxon>Lacrimispora</taxon>
    </lineage>
</organism>
<comment type="subcellular location">
    <subcellularLocation>
        <location evidence="1">Cell inner membrane</location>
        <topology evidence="1">Multi-pass membrane protein</topology>
    </subcellularLocation>
</comment>